<sequence length="177" mass="18766">MAAAAVSRRRRARRAVEIAAAAAVLLGGVGALSLALVPPEVVERSYGVVQQEINRVKADVWGETPSVILGAEGGAAELDRADGTFTRMISYEHPGVPPVWAAHNNAGGDTILTLEVGDRLRVTMPDDTVVHYVVTDVRITGKHWVTTDALIGLGGELALQTCFYGDPHMKFIGLQAA</sequence>
<evidence type="ECO:0000313" key="1">
    <source>
        <dbReference type="EMBL" id="MBO3664841.1"/>
    </source>
</evidence>
<evidence type="ECO:0008006" key="3">
    <source>
        <dbReference type="Google" id="ProtNLM"/>
    </source>
</evidence>
<accession>A0A939QUD3</accession>
<proteinExistence type="predicted"/>
<evidence type="ECO:0000313" key="2">
    <source>
        <dbReference type="Proteomes" id="UP000680132"/>
    </source>
</evidence>
<comment type="caution">
    <text evidence="1">The sequence shown here is derived from an EMBL/GenBank/DDBJ whole genome shotgun (WGS) entry which is preliminary data.</text>
</comment>
<dbReference type="EMBL" id="JAGFOA010000007">
    <property type="protein sequence ID" value="MBO3664841.1"/>
    <property type="molecule type" value="Genomic_DNA"/>
</dbReference>
<gene>
    <name evidence="1" type="ORF">J5V96_15200</name>
</gene>
<keyword evidence="2" id="KW-1185">Reference proteome</keyword>
<name>A0A939QUD3_9MICO</name>
<dbReference type="AlphaFoldDB" id="A0A939QUD3"/>
<dbReference type="RefSeq" id="WP_208504939.1">
    <property type="nucleotide sequence ID" value="NZ_JAGFOA010000007.1"/>
</dbReference>
<dbReference type="Proteomes" id="UP000680132">
    <property type="component" value="Unassembled WGS sequence"/>
</dbReference>
<reference evidence="1" key="1">
    <citation type="submission" date="2021-03" db="EMBL/GenBank/DDBJ databases">
        <title>Microbacterium sp. nov., a novel actinobacterium isolated from cow dung.</title>
        <authorList>
            <person name="Zhang L."/>
        </authorList>
    </citation>
    <scope>NUCLEOTIDE SEQUENCE</scope>
    <source>
        <strain evidence="1">NEAU-LLB</strain>
    </source>
</reference>
<organism evidence="1 2">
    <name type="scientific">Microbacterium stercoris</name>
    <dbReference type="NCBI Taxonomy" id="2820289"/>
    <lineage>
        <taxon>Bacteria</taxon>
        <taxon>Bacillati</taxon>
        <taxon>Actinomycetota</taxon>
        <taxon>Actinomycetes</taxon>
        <taxon>Micrococcales</taxon>
        <taxon>Microbacteriaceae</taxon>
        <taxon>Microbacterium</taxon>
    </lineage>
</organism>
<protein>
    <recommendedName>
        <fullName evidence="3">Sortase</fullName>
    </recommendedName>
</protein>